<dbReference type="AlphaFoldDB" id="A0A6J4IWD7"/>
<accession>A0A6J4IWD7</accession>
<proteinExistence type="predicted"/>
<dbReference type="EMBL" id="CADCTO010000324">
    <property type="protein sequence ID" value="CAA9262626.1"/>
    <property type="molecule type" value="Genomic_DNA"/>
</dbReference>
<sequence>MGLSYSYLVFMERAKFLDALQTVAAFAEDTGPDARTAVALCGRAITLPFAYSGSAALPDLDPVSYEAPIALDTPRHTHGFRTSLFFEEADEAVASYVEGWTRGVRSEWKRDPTNAAFQDWLPPRDDRGRAAIGYIYLTVWTDLSYDEDLEARDDYGPDLVLLQFTAATSDMSRLFEESAAVRRAFVSHAAGCGAVCGLLDRRNSDPGDAVVFWLDGREHQGTVVSRAWLPLDEIRRQVAAAAPDV</sequence>
<organism evidence="1">
    <name type="scientific">uncultured Armatimonadetes bacterium</name>
    <dbReference type="NCBI Taxonomy" id="157466"/>
    <lineage>
        <taxon>Bacteria</taxon>
        <taxon>Bacillati</taxon>
        <taxon>Armatimonadota</taxon>
        <taxon>environmental samples</taxon>
    </lineage>
</organism>
<gene>
    <name evidence="1" type="ORF">AVDCRST_MAG63-3218</name>
</gene>
<protein>
    <submittedName>
        <fullName evidence="1">Uncharacterized protein</fullName>
    </submittedName>
</protein>
<name>A0A6J4IWD7_9BACT</name>
<reference evidence="1" key="1">
    <citation type="submission" date="2020-02" db="EMBL/GenBank/DDBJ databases">
        <authorList>
            <person name="Meier V. D."/>
        </authorList>
    </citation>
    <scope>NUCLEOTIDE SEQUENCE</scope>
    <source>
        <strain evidence="1">AVDCRST_MAG63</strain>
    </source>
</reference>
<evidence type="ECO:0000313" key="1">
    <source>
        <dbReference type="EMBL" id="CAA9262626.1"/>
    </source>
</evidence>